<comment type="caution">
    <text evidence="2">The sequence shown here is derived from an EMBL/GenBank/DDBJ whole genome shotgun (WGS) entry which is preliminary data.</text>
</comment>
<sequence length="253" mass="27322">MKPTIVIVPGAWQNTECYESLRGAFSSLGYDSICRSPPSTTLPHGDTDLAADVTFVRDSVLQPLLAEGKSVVLLMHSFGGVYGGASVRGLSRTERAAQGLKGGVVALIYMAAACVPSGMTTLERMGVGEDLLPWVSLDKSTGLLTIPDPIPQMFHNLPADEAARWARGMQHQAIKPMQSTVEYAPFEDSAYKGKLAYLMCTDDHTFHLPSQKKFLEGAGIAITDEIPTSHMPFLEKPEKTAEKVLGLVEKATK</sequence>
<reference evidence="2" key="1">
    <citation type="submission" date="2023-03" db="EMBL/GenBank/DDBJ databases">
        <title>Complete genome of Cladonia borealis.</title>
        <authorList>
            <person name="Park H."/>
        </authorList>
    </citation>
    <scope>NUCLEOTIDE SEQUENCE</scope>
    <source>
        <strain evidence="2">ANT050790</strain>
    </source>
</reference>
<dbReference type="InterPro" id="IPR000073">
    <property type="entry name" value="AB_hydrolase_1"/>
</dbReference>
<gene>
    <name evidence="2" type="ORF">JMJ35_006030</name>
</gene>
<dbReference type="AlphaFoldDB" id="A0AA39QYA9"/>
<name>A0AA39QYA9_9LECA</name>
<protein>
    <recommendedName>
        <fullName evidence="1">AB hydrolase-1 domain-containing protein</fullName>
    </recommendedName>
</protein>
<organism evidence="2 3">
    <name type="scientific">Cladonia borealis</name>
    <dbReference type="NCBI Taxonomy" id="184061"/>
    <lineage>
        <taxon>Eukaryota</taxon>
        <taxon>Fungi</taxon>
        <taxon>Dikarya</taxon>
        <taxon>Ascomycota</taxon>
        <taxon>Pezizomycotina</taxon>
        <taxon>Lecanoromycetes</taxon>
        <taxon>OSLEUM clade</taxon>
        <taxon>Lecanoromycetidae</taxon>
        <taxon>Lecanorales</taxon>
        <taxon>Lecanorineae</taxon>
        <taxon>Cladoniaceae</taxon>
        <taxon>Cladonia</taxon>
    </lineage>
</organism>
<dbReference type="Pfam" id="PF12697">
    <property type="entry name" value="Abhydrolase_6"/>
    <property type="match status" value="1"/>
</dbReference>
<evidence type="ECO:0000313" key="3">
    <source>
        <dbReference type="Proteomes" id="UP001166286"/>
    </source>
</evidence>
<dbReference type="Gene3D" id="3.40.50.1820">
    <property type="entry name" value="alpha/beta hydrolase"/>
    <property type="match status" value="1"/>
</dbReference>
<proteinExistence type="predicted"/>
<dbReference type="EMBL" id="JAFEKC020000013">
    <property type="protein sequence ID" value="KAK0511457.1"/>
    <property type="molecule type" value="Genomic_DNA"/>
</dbReference>
<dbReference type="InterPro" id="IPR029058">
    <property type="entry name" value="AB_hydrolase_fold"/>
</dbReference>
<dbReference type="SUPFAM" id="SSF53474">
    <property type="entry name" value="alpha/beta-Hydrolases"/>
    <property type="match status" value="1"/>
</dbReference>
<evidence type="ECO:0000259" key="1">
    <source>
        <dbReference type="Pfam" id="PF12697"/>
    </source>
</evidence>
<keyword evidence="3" id="KW-1185">Reference proteome</keyword>
<dbReference type="PANTHER" id="PTHR37017">
    <property type="entry name" value="AB HYDROLASE-1 DOMAIN-CONTAINING PROTEIN-RELATED"/>
    <property type="match status" value="1"/>
</dbReference>
<evidence type="ECO:0000313" key="2">
    <source>
        <dbReference type="EMBL" id="KAK0511457.1"/>
    </source>
</evidence>
<dbReference type="PANTHER" id="PTHR37017:SF13">
    <property type="entry name" value="AB HYDROLASE-1 DOMAIN-CONTAINING PROTEIN"/>
    <property type="match status" value="1"/>
</dbReference>
<accession>A0AA39QYA9</accession>
<dbReference type="InterPro" id="IPR052897">
    <property type="entry name" value="Sec-Metab_Biosynth_Hydrolase"/>
</dbReference>
<dbReference type="Proteomes" id="UP001166286">
    <property type="component" value="Unassembled WGS sequence"/>
</dbReference>
<feature type="domain" description="AB hydrolase-1" evidence="1">
    <location>
        <begin position="5"/>
        <end position="242"/>
    </location>
</feature>